<keyword evidence="1" id="KW-1133">Transmembrane helix</keyword>
<feature type="transmembrane region" description="Helical" evidence="1">
    <location>
        <begin position="12"/>
        <end position="33"/>
    </location>
</feature>
<reference evidence="2 3" key="1">
    <citation type="submission" date="2015-05" db="EMBL/GenBank/DDBJ databases">
        <title>Photobacterium galathea sp. nov.</title>
        <authorList>
            <person name="Machado H."/>
            <person name="Gram L."/>
        </authorList>
    </citation>
    <scope>NUCLEOTIDE SEQUENCE [LARGE SCALE GENOMIC DNA]</scope>
    <source>
        <strain evidence="2 3">DSM 25995</strain>
    </source>
</reference>
<dbReference type="PATRIC" id="fig|754436.4.peg.4283"/>
<accession>A0A0J1JBB8</accession>
<proteinExistence type="predicted"/>
<sequence length="71" mass="8145">MFRAYAQFTIKYPAIHALNLLIVLSIFVISSYQLLANEALIFAFGFLFVAFPTIVFAKASDYRRKYLNTSN</sequence>
<name>A0A0J1JBB8_9GAMM</name>
<evidence type="ECO:0000256" key="1">
    <source>
        <dbReference type="SAM" id="Phobius"/>
    </source>
</evidence>
<protein>
    <submittedName>
        <fullName evidence="2">Uncharacterized protein</fullName>
    </submittedName>
</protein>
<evidence type="ECO:0000313" key="2">
    <source>
        <dbReference type="EMBL" id="KLU98891.1"/>
    </source>
</evidence>
<comment type="caution">
    <text evidence="2">The sequence shown here is derived from an EMBL/GenBank/DDBJ whole genome shotgun (WGS) entry which is preliminary data.</text>
</comment>
<feature type="transmembrane region" description="Helical" evidence="1">
    <location>
        <begin position="39"/>
        <end position="57"/>
    </location>
</feature>
<dbReference type="Proteomes" id="UP000036426">
    <property type="component" value="Unassembled WGS sequence"/>
</dbReference>
<keyword evidence="1" id="KW-0472">Membrane</keyword>
<keyword evidence="1" id="KW-0812">Transmembrane</keyword>
<dbReference type="EMBL" id="LDOV01000041">
    <property type="protein sequence ID" value="KLU98891.1"/>
    <property type="molecule type" value="Genomic_DNA"/>
</dbReference>
<dbReference type="AlphaFoldDB" id="A0A0J1JBB8"/>
<evidence type="ECO:0000313" key="3">
    <source>
        <dbReference type="Proteomes" id="UP000036426"/>
    </source>
</evidence>
<gene>
    <name evidence="2" type="ORF">ABT58_20330</name>
</gene>
<organism evidence="2 3">
    <name type="scientific">Photobacterium aphoticum</name>
    <dbReference type="NCBI Taxonomy" id="754436"/>
    <lineage>
        <taxon>Bacteria</taxon>
        <taxon>Pseudomonadati</taxon>
        <taxon>Pseudomonadota</taxon>
        <taxon>Gammaproteobacteria</taxon>
        <taxon>Vibrionales</taxon>
        <taxon>Vibrionaceae</taxon>
        <taxon>Photobacterium</taxon>
    </lineage>
</organism>
<keyword evidence="3" id="KW-1185">Reference proteome</keyword>